<dbReference type="GO" id="GO:0006779">
    <property type="term" value="P:porphyrin-containing compound biosynthetic process"/>
    <property type="evidence" value="ECO:0007669"/>
    <property type="project" value="InterPro"/>
</dbReference>
<sequence>MSDKRKEYNERMEMLETTLKIQEPKRVPVNCPAEISYAIEYAGLPYRQASWTPEQCQIAFKKVFDDFHWDCFESLFTRPPMFYRLLNAKNFTESERGFVQHPEISAMNPDEYDELIEDPYKMIVSKLLPRLYPALDQPAPYNAYAMTKAALEFGSYMGALEEITASLAQDYGVPALGSNLTVAPFDYLADQFRGFTGICRDVRKSPDKVKEALDAVTPILVKGATACYPGEKGVTFPYVFIPLHMAPYINKKMFEEFYWPSFLKFIDILVNQKGLTLSIFFEGDWERFYPYMQDIPKSDKIIAIMEYGDMKKAKNTIGKNLCLQGFYPISLLGYGTKQECIDKAKEVIDIMAPGGGYIFSLDKYILNASDVNPENMRAVNEFVRDYGVYK</sequence>
<proteinExistence type="predicted"/>
<dbReference type="GO" id="GO:0004853">
    <property type="term" value="F:uroporphyrinogen decarboxylase activity"/>
    <property type="evidence" value="ECO:0007669"/>
    <property type="project" value="InterPro"/>
</dbReference>
<dbReference type="Pfam" id="PF01208">
    <property type="entry name" value="URO-D"/>
    <property type="match status" value="1"/>
</dbReference>
<feature type="domain" description="Uroporphyrinogen decarboxylase (URO-D)" evidence="1">
    <location>
        <begin position="154"/>
        <end position="386"/>
    </location>
</feature>
<reference evidence="2" key="1">
    <citation type="submission" date="2019-11" db="EMBL/GenBank/DDBJ databases">
        <authorList>
            <person name="Feng L."/>
        </authorList>
    </citation>
    <scope>NUCLEOTIDE SEQUENCE</scope>
    <source>
        <strain evidence="2">ElimosumLFYP34</strain>
    </source>
</reference>
<dbReference type="PANTHER" id="PTHR47099">
    <property type="entry name" value="METHYLCOBAMIDE:COM METHYLTRANSFERASE MTBA"/>
    <property type="match status" value="1"/>
</dbReference>
<evidence type="ECO:0000259" key="1">
    <source>
        <dbReference type="Pfam" id="PF01208"/>
    </source>
</evidence>
<name>A0A6N3D6D9_EUBLI</name>
<dbReference type="GO" id="GO:0008168">
    <property type="term" value="F:methyltransferase activity"/>
    <property type="evidence" value="ECO:0007669"/>
    <property type="project" value="UniProtKB-KW"/>
</dbReference>
<protein>
    <submittedName>
        <fullName evidence="2">Methylcobalamin:coenzyme M methyltransferase</fullName>
    </submittedName>
</protein>
<dbReference type="InterPro" id="IPR052024">
    <property type="entry name" value="Methanogen_methyltrans"/>
</dbReference>
<dbReference type="PANTHER" id="PTHR47099:SF1">
    <property type="entry name" value="METHYLCOBAMIDE:COM METHYLTRANSFERASE MTBA"/>
    <property type="match status" value="1"/>
</dbReference>
<dbReference type="InterPro" id="IPR038071">
    <property type="entry name" value="UROD/MetE-like_sf"/>
</dbReference>
<organism evidence="2">
    <name type="scientific">Eubacterium limosum</name>
    <dbReference type="NCBI Taxonomy" id="1736"/>
    <lineage>
        <taxon>Bacteria</taxon>
        <taxon>Bacillati</taxon>
        <taxon>Bacillota</taxon>
        <taxon>Clostridia</taxon>
        <taxon>Eubacteriales</taxon>
        <taxon>Eubacteriaceae</taxon>
        <taxon>Eubacterium</taxon>
    </lineage>
</organism>
<keyword evidence="2" id="KW-0808">Transferase</keyword>
<accession>A0A6N3D6D9</accession>
<dbReference type="EMBL" id="CACRTR010000009">
    <property type="protein sequence ID" value="VYU24706.1"/>
    <property type="molecule type" value="Genomic_DNA"/>
</dbReference>
<gene>
    <name evidence="2" type="ORF">ELLFYP34_03040</name>
</gene>
<dbReference type="InterPro" id="IPR000257">
    <property type="entry name" value="Uroporphyrinogen_deCOase"/>
</dbReference>
<dbReference type="GO" id="GO:0032259">
    <property type="term" value="P:methylation"/>
    <property type="evidence" value="ECO:0007669"/>
    <property type="project" value="UniProtKB-KW"/>
</dbReference>
<dbReference type="SUPFAM" id="SSF51726">
    <property type="entry name" value="UROD/MetE-like"/>
    <property type="match status" value="1"/>
</dbReference>
<keyword evidence="2" id="KW-0489">Methyltransferase</keyword>
<evidence type="ECO:0000313" key="2">
    <source>
        <dbReference type="EMBL" id="VYU24706.1"/>
    </source>
</evidence>
<dbReference type="AlphaFoldDB" id="A0A6N3D6D9"/>
<dbReference type="Gene3D" id="3.20.20.210">
    <property type="match status" value="1"/>
</dbReference>